<evidence type="ECO:0000256" key="5">
    <source>
        <dbReference type="ARBA" id="ARBA00023136"/>
    </source>
</evidence>
<evidence type="ECO:0000256" key="6">
    <source>
        <dbReference type="SAM" id="Phobius"/>
    </source>
</evidence>
<gene>
    <name evidence="8" type="ORF">CKAN_02009200</name>
</gene>
<reference evidence="8 9" key="1">
    <citation type="journal article" date="2019" name="Nat. Plants">
        <title>Stout camphor tree genome fills gaps in understanding of flowering plant genome evolution.</title>
        <authorList>
            <person name="Chaw S.M."/>
            <person name="Liu Y.C."/>
            <person name="Wu Y.W."/>
            <person name="Wang H.Y."/>
            <person name="Lin C.I."/>
            <person name="Wu C.S."/>
            <person name="Ke H.M."/>
            <person name="Chang L.Y."/>
            <person name="Hsu C.Y."/>
            <person name="Yang H.T."/>
            <person name="Sudianto E."/>
            <person name="Hsu M.H."/>
            <person name="Wu K.P."/>
            <person name="Wang L.N."/>
            <person name="Leebens-Mack J.H."/>
            <person name="Tsai I.J."/>
        </authorList>
    </citation>
    <scope>NUCLEOTIDE SEQUENCE [LARGE SCALE GENOMIC DNA]</scope>
    <source>
        <strain evidence="9">cv. Chaw 1501</strain>
        <tissue evidence="8">Young leaves</tissue>
    </source>
</reference>
<evidence type="ECO:0000256" key="1">
    <source>
        <dbReference type="ARBA" id="ARBA00004128"/>
    </source>
</evidence>
<evidence type="ECO:0000256" key="3">
    <source>
        <dbReference type="ARBA" id="ARBA00022692"/>
    </source>
</evidence>
<dbReference type="InterPro" id="IPR040226">
    <property type="entry name" value="THH1/TOM1/TOM3"/>
</dbReference>
<accession>A0A3S3N9P1</accession>
<feature type="transmembrane region" description="Helical" evidence="6">
    <location>
        <begin position="80"/>
        <end position="99"/>
    </location>
</feature>
<dbReference type="Proteomes" id="UP000283530">
    <property type="component" value="Unassembled WGS sequence"/>
</dbReference>
<evidence type="ECO:0000256" key="4">
    <source>
        <dbReference type="ARBA" id="ARBA00022989"/>
    </source>
</evidence>
<dbReference type="AlphaFoldDB" id="A0A3S3N9P1"/>
<keyword evidence="5 6" id="KW-0472">Membrane</keyword>
<keyword evidence="4 6" id="KW-1133">Transmembrane helix</keyword>
<proteinExistence type="inferred from homology"/>
<feature type="domain" description="THH1/TOM1/TOM3" evidence="7">
    <location>
        <begin position="38"/>
        <end position="85"/>
    </location>
</feature>
<comment type="subcellular location">
    <subcellularLocation>
        <location evidence="1">Vacuole membrane</location>
        <topology evidence="1">Multi-pass membrane protein</topology>
    </subcellularLocation>
</comment>
<dbReference type="PANTHER" id="PTHR31142">
    <property type="entry name" value="TOBAMOVIRUS MULTIPLICATION PROTEIN 1-LIKE ISOFORM X1"/>
    <property type="match status" value="1"/>
</dbReference>
<keyword evidence="9" id="KW-1185">Reference proteome</keyword>
<evidence type="ECO:0000313" key="8">
    <source>
        <dbReference type="EMBL" id="RWR90959.1"/>
    </source>
</evidence>
<organism evidence="8 9">
    <name type="scientific">Cinnamomum micranthum f. kanehirae</name>
    <dbReference type="NCBI Taxonomy" id="337451"/>
    <lineage>
        <taxon>Eukaryota</taxon>
        <taxon>Viridiplantae</taxon>
        <taxon>Streptophyta</taxon>
        <taxon>Embryophyta</taxon>
        <taxon>Tracheophyta</taxon>
        <taxon>Spermatophyta</taxon>
        <taxon>Magnoliopsida</taxon>
        <taxon>Magnoliidae</taxon>
        <taxon>Laurales</taxon>
        <taxon>Lauraceae</taxon>
        <taxon>Cinnamomum</taxon>
    </lineage>
</organism>
<dbReference type="OrthoDB" id="19798at2759"/>
<sequence length="153" mass="17197">MSIRNWKIATSSDDFLVRSLPINRPRPAYLIINGVVYLIQVGFVTGICCTCFLIRCVVIVVSAFDKDADLDVIDHPILNFIYYMIFFHQLWFSSSLGSFHQGVYLISITQLADCGSFSSSSCSGAMTVDVNTEVGVIRDIRLKELRLYTDYGC</sequence>
<protein>
    <submittedName>
        <fullName evidence="8">Tobamovirus multiplication protein 1-like protein isoform X1</fullName>
    </submittedName>
</protein>
<evidence type="ECO:0000256" key="2">
    <source>
        <dbReference type="ARBA" id="ARBA00006779"/>
    </source>
</evidence>
<evidence type="ECO:0000313" key="9">
    <source>
        <dbReference type="Proteomes" id="UP000283530"/>
    </source>
</evidence>
<dbReference type="Pfam" id="PF06454">
    <property type="entry name" value="THH1_TOM1-3_dom"/>
    <property type="match status" value="1"/>
</dbReference>
<keyword evidence="3 6" id="KW-0812">Transmembrane</keyword>
<comment type="caution">
    <text evidence="8">The sequence shown here is derived from an EMBL/GenBank/DDBJ whole genome shotgun (WGS) entry which is preliminary data.</text>
</comment>
<evidence type="ECO:0000259" key="7">
    <source>
        <dbReference type="Pfam" id="PF06454"/>
    </source>
</evidence>
<dbReference type="EMBL" id="QPKB01000008">
    <property type="protein sequence ID" value="RWR90959.1"/>
    <property type="molecule type" value="Genomic_DNA"/>
</dbReference>
<dbReference type="GO" id="GO:0005774">
    <property type="term" value="C:vacuolar membrane"/>
    <property type="evidence" value="ECO:0007669"/>
    <property type="project" value="UniProtKB-SubCell"/>
</dbReference>
<feature type="transmembrane region" description="Helical" evidence="6">
    <location>
        <begin position="28"/>
        <end position="60"/>
    </location>
</feature>
<dbReference type="InterPro" id="IPR009457">
    <property type="entry name" value="THH1/TOM1/TOM3_dom"/>
</dbReference>
<comment type="similarity">
    <text evidence="2">Belongs to the plant tobamovirus multiplication TOM1 protein family.</text>
</comment>
<dbReference type="PANTHER" id="PTHR31142:SF22">
    <property type="entry name" value="TOBAMOVIRUS MULTIPLICATION PROTEIN 1-LIKE"/>
    <property type="match status" value="1"/>
</dbReference>
<name>A0A3S3N9P1_9MAGN</name>